<proteinExistence type="predicted"/>
<organism evidence="1">
    <name type="scientific">Dendroctonus ponderosae</name>
    <name type="common">Mountain pine beetle</name>
    <dbReference type="NCBI Taxonomy" id="77166"/>
    <lineage>
        <taxon>Eukaryota</taxon>
        <taxon>Metazoa</taxon>
        <taxon>Ecdysozoa</taxon>
        <taxon>Arthropoda</taxon>
        <taxon>Hexapoda</taxon>
        <taxon>Insecta</taxon>
        <taxon>Pterygota</taxon>
        <taxon>Neoptera</taxon>
        <taxon>Endopterygota</taxon>
        <taxon>Coleoptera</taxon>
        <taxon>Polyphaga</taxon>
        <taxon>Cucujiformia</taxon>
        <taxon>Curculionidae</taxon>
        <taxon>Scolytinae</taxon>
        <taxon>Dendroctonus</taxon>
    </lineage>
</organism>
<dbReference type="HOGENOM" id="CLU_2529767_0_0_1"/>
<dbReference type="EMBL" id="KB741291">
    <property type="protein sequence ID" value="ENN70509.1"/>
    <property type="molecule type" value="Genomic_DNA"/>
</dbReference>
<sequence length="84" mass="9921">MVPLEDHTFNLPPFKGPHSAKMCFYRDFKRMDEEIVNIRILAQDAFRHQLECLSNMPGMEISEETVRELRALAYQGTDLKYHIH</sequence>
<accession>N6SS85</accession>
<gene>
    <name evidence="1" type="ORF">YQE_12685</name>
</gene>
<protein>
    <submittedName>
        <fullName evidence="1">Uncharacterized protein</fullName>
    </submittedName>
</protein>
<reference evidence="1" key="1">
    <citation type="journal article" date="2013" name="Genome Biol.">
        <title>Draft genome of the mountain pine beetle, Dendroctonus ponderosae Hopkins, a major forest pest.</title>
        <authorList>
            <person name="Keeling C.I."/>
            <person name="Yuen M.M."/>
            <person name="Liao N.Y."/>
            <person name="Docking T.R."/>
            <person name="Chan S.K."/>
            <person name="Taylor G.A."/>
            <person name="Palmquist D.L."/>
            <person name="Jackman S.D."/>
            <person name="Nguyen A."/>
            <person name="Li M."/>
            <person name="Henderson H."/>
            <person name="Janes J.K."/>
            <person name="Zhao Y."/>
            <person name="Pandoh P."/>
            <person name="Moore R."/>
            <person name="Sperling F.A."/>
            <person name="Huber D.P."/>
            <person name="Birol I."/>
            <person name="Jones S.J."/>
            <person name="Bohlmann J."/>
        </authorList>
    </citation>
    <scope>NUCLEOTIDE SEQUENCE</scope>
</reference>
<dbReference type="AlphaFoldDB" id="N6SS85"/>
<feature type="non-terminal residue" evidence="1">
    <location>
        <position position="1"/>
    </location>
</feature>
<evidence type="ECO:0000313" key="1">
    <source>
        <dbReference type="EMBL" id="ENN70509.1"/>
    </source>
</evidence>
<name>N6SS85_DENPD</name>